<evidence type="ECO:0000256" key="8">
    <source>
        <dbReference type="ARBA" id="ARBA00023136"/>
    </source>
</evidence>
<evidence type="ECO:0000256" key="6">
    <source>
        <dbReference type="ARBA" id="ARBA00022989"/>
    </source>
</evidence>
<dbReference type="Pfam" id="PF09813">
    <property type="entry name" value="Coa3_cc"/>
    <property type="match status" value="1"/>
</dbReference>
<dbReference type="AlphaFoldDB" id="A0A420Y7I4"/>
<dbReference type="PANTHER" id="PTHR15642:SF3">
    <property type="entry name" value="CYTOCHROME C OXIDASE ASSEMBLY FACTOR 3 HOMOLOG, MITOCHONDRIAL"/>
    <property type="match status" value="1"/>
</dbReference>
<evidence type="ECO:0000313" key="12">
    <source>
        <dbReference type="Proteomes" id="UP000275385"/>
    </source>
</evidence>
<dbReference type="STRING" id="177199.A0A420Y7I4"/>
<evidence type="ECO:0000256" key="4">
    <source>
        <dbReference type="ARBA" id="ARBA00011351"/>
    </source>
</evidence>
<comment type="similarity">
    <text evidence="3 9">Belongs to the COA3 family.</text>
</comment>
<name>A0A420Y7I4_9PEZI</name>
<organism evidence="11 12">
    <name type="scientific">Coniochaeta pulveracea</name>
    <dbReference type="NCBI Taxonomy" id="177199"/>
    <lineage>
        <taxon>Eukaryota</taxon>
        <taxon>Fungi</taxon>
        <taxon>Dikarya</taxon>
        <taxon>Ascomycota</taxon>
        <taxon>Pezizomycotina</taxon>
        <taxon>Sordariomycetes</taxon>
        <taxon>Sordariomycetidae</taxon>
        <taxon>Coniochaetales</taxon>
        <taxon>Coniochaetaceae</taxon>
        <taxon>Coniochaeta</taxon>
    </lineage>
</organism>
<dbReference type="PANTHER" id="PTHR15642">
    <property type="entry name" value="CYTOCHROME C OXIDASE ASSEMBLY FACTOR 3, MITOCHONDRIAL"/>
    <property type="match status" value="1"/>
</dbReference>
<comment type="subunit">
    <text evidence="4 9">Component of 250-400 kDa complexes called cytochrome oxidase assembly intermediates or COA complexes.</text>
</comment>
<evidence type="ECO:0000256" key="9">
    <source>
        <dbReference type="RuleBase" id="RU367056"/>
    </source>
</evidence>
<dbReference type="GO" id="GO:0033617">
    <property type="term" value="P:mitochondrial respiratory chain complex IV assembly"/>
    <property type="evidence" value="ECO:0007669"/>
    <property type="project" value="UniProtKB-UniRule"/>
</dbReference>
<evidence type="ECO:0000256" key="2">
    <source>
        <dbReference type="ARBA" id="ARBA00004304"/>
    </source>
</evidence>
<evidence type="ECO:0000259" key="10">
    <source>
        <dbReference type="Pfam" id="PF09813"/>
    </source>
</evidence>
<keyword evidence="6 9" id="KW-1133">Transmembrane helix</keyword>
<sequence length="80" mass="9028">MALNRNSYYNRNWAQSESLIRARRPYLFKNTVLGLGLLVFTGAIYTYTLKAVGQDEFEDVKVPDTPIQIGQSVIRGSKSS</sequence>
<dbReference type="GO" id="GO:0005743">
    <property type="term" value="C:mitochondrial inner membrane"/>
    <property type="evidence" value="ECO:0007669"/>
    <property type="project" value="UniProtKB-UniRule"/>
</dbReference>
<comment type="subcellular location">
    <subcellularLocation>
        <location evidence="2">Mitochondrion membrane</location>
        <topology evidence="2">Single-pass membrane protein</topology>
    </subcellularLocation>
</comment>
<evidence type="ECO:0000256" key="3">
    <source>
        <dbReference type="ARBA" id="ARBA00007035"/>
    </source>
</evidence>
<gene>
    <name evidence="11" type="ORF">DL546_005771</name>
</gene>
<evidence type="ECO:0000256" key="7">
    <source>
        <dbReference type="ARBA" id="ARBA00023128"/>
    </source>
</evidence>
<dbReference type="InterPro" id="IPR041752">
    <property type="entry name" value="Coa3"/>
</dbReference>
<keyword evidence="7 9" id="KW-0496">Mitochondrion</keyword>
<dbReference type="Proteomes" id="UP000275385">
    <property type="component" value="Unassembled WGS sequence"/>
</dbReference>
<evidence type="ECO:0000256" key="1">
    <source>
        <dbReference type="ARBA" id="ARBA00003064"/>
    </source>
</evidence>
<protein>
    <recommendedName>
        <fullName evidence="9">Cytochrome c oxidase assembly factor 3</fullName>
    </recommendedName>
</protein>
<dbReference type="OrthoDB" id="10018333at2759"/>
<keyword evidence="5 9" id="KW-0812">Transmembrane</keyword>
<evidence type="ECO:0000256" key="5">
    <source>
        <dbReference type="ARBA" id="ARBA00022692"/>
    </source>
</evidence>
<comment type="caution">
    <text evidence="11">The sequence shown here is derived from an EMBL/GenBank/DDBJ whole genome shotgun (WGS) entry which is preliminary data.</text>
</comment>
<evidence type="ECO:0000313" key="11">
    <source>
        <dbReference type="EMBL" id="RKU43797.1"/>
    </source>
</evidence>
<keyword evidence="12" id="KW-1185">Reference proteome</keyword>
<comment type="function">
    <text evidence="1 9">Required for assembly of cytochrome c oxidase (complex IV).</text>
</comment>
<feature type="domain" description="Cytochrome c oxidase assembly factor 3 mitochondrial coiled-coil" evidence="10">
    <location>
        <begin position="19"/>
        <end position="59"/>
    </location>
</feature>
<reference evidence="11 12" key="1">
    <citation type="submission" date="2018-08" db="EMBL/GenBank/DDBJ databases">
        <title>Draft genome of the lignicolous fungus Coniochaeta pulveracea.</title>
        <authorList>
            <person name="Borstlap C.J."/>
            <person name="De Witt R.N."/>
            <person name="Botha A."/>
            <person name="Volschenk H."/>
        </authorList>
    </citation>
    <scope>NUCLEOTIDE SEQUENCE [LARGE SCALE GENOMIC DNA]</scope>
    <source>
        <strain evidence="11 12">CAB683</strain>
    </source>
</reference>
<dbReference type="EMBL" id="QVQW01000038">
    <property type="protein sequence ID" value="RKU43797.1"/>
    <property type="molecule type" value="Genomic_DNA"/>
</dbReference>
<dbReference type="InterPro" id="IPR018628">
    <property type="entry name" value="Coa3_CC"/>
</dbReference>
<proteinExistence type="inferred from homology"/>
<feature type="transmembrane region" description="Helical" evidence="9">
    <location>
        <begin position="26"/>
        <end position="47"/>
    </location>
</feature>
<keyword evidence="9" id="KW-0999">Mitochondrion inner membrane</keyword>
<keyword evidence="8 9" id="KW-0472">Membrane</keyword>
<accession>A0A420Y7I4</accession>